<dbReference type="Proteomes" id="UP000006878">
    <property type="component" value="Chromosome"/>
</dbReference>
<dbReference type="InterPro" id="IPR016181">
    <property type="entry name" value="Acyl_CoA_acyltransferase"/>
</dbReference>
<organism evidence="2 3">
    <name type="scientific">Glutamicibacter arilaitensis (strain DSM 16368 / CIP 108037 / IAM 15318 / JCM 13566 / NCIMB 14258 / Re117)</name>
    <name type="common">Arthrobacter arilaitensis</name>
    <dbReference type="NCBI Taxonomy" id="861360"/>
    <lineage>
        <taxon>Bacteria</taxon>
        <taxon>Bacillati</taxon>
        <taxon>Actinomycetota</taxon>
        <taxon>Actinomycetes</taxon>
        <taxon>Micrococcales</taxon>
        <taxon>Micrococcaceae</taxon>
        <taxon>Glutamicibacter</taxon>
    </lineage>
</organism>
<dbReference type="EC" id="2.3.-.-" evidence="2"/>
<dbReference type="InterPro" id="IPR000182">
    <property type="entry name" value="GNAT_dom"/>
</dbReference>
<dbReference type="CDD" id="cd04301">
    <property type="entry name" value="NAT_SF"/>
    <property type="match status" value="1"/>
</dbReference>
<proteinExistence type="predicted"/>
<dbReference type="EMBL" id="FQ311875">
    <property type="protein sequence ID" value="CBT76411.1"/>
    <property type="molecule type" value="Genomic_DNA"/>
</dbReference>
<dbReference type="SUPFAM" id="SSF55729">
    <property type="entry name" value="Acyl-CoA N-acyltransferases (Nat)"/>
    <property type="match status" value="1"/>
</dbReference>
<keyword evidence="3" id="KW-1185">Reference proteome</keyword>
<dbReference type="Gene3D" id="3.40.630.30">
    <property type="match status" value="1"/>
</dbReference>
<evidence type="ECO:0000313" key="2">
    <source>
        <dbReference type="EMBL" id="CBT76411.1"/>
    </source>
</evidence>
<dbReference type="GO" id="GO:0016746">
    <property type="term" value="F:acyltransferase activity"/>
    <property type="evidence" value="ECO:0007669"/>
    <property type="project" value="UniProtKB-KW"/>
</dbReference>
<dbReference type="Pfam" id="PF13673">
    <property type="entry name" value="Acetyltransf_10"/>
    <property type="match status" value="1"/>
</dbReference>
<keyword evidence="2" id="KW-0808">Transferase</keyword>
<evidence type="ECO:0000313" key="3">
    <source>
        <dbReference type="Proteomes" id="UP000006878"/>
    </source>
</evidence>
<keyword evidence="2" id="KW-0012">Acyltransferase</keyword>
<feature type="domain" description="N-acetyltransferase" evidence="1">
    <location>
        <begin position="5"/>
        <end position="144"/>
    </location>
</feature>
<gene>
    <name evidence="2" type="ordered locus">AARI_21910</name>
</gene>
<reference evidence="3" key="1">
    <citation type="journal article" date="2010" name="PLoS ONE">
        <title>The Arthrobacter arilaitensis Re117 genome sequence reveals its genetic adaptation to the surface of cheese.</title>
        <authorList>
            <person name="Monnet C."/>
            <person name="Loux V."/>
            <person name="Gibrat J.F."/>
            <person name="Spinnler E."/>
            <person name="Barbe V."/>
            <person name="Vacherie B."/>
            <person name="Gavory F."/>
            <person name="Gourbeyre E."/>
            <person name="Siguier P."/>
            <person name="Chandler M."/>
            <person name="Elleuch R."/>
            <person name="Irlinger F."/>
            <person name="Vallaeys T."/>
        </authorList>
    </citation>
    <scope>NUCLEOTIDE SEQUENCE</scope>
    <source>
        <strain evidence="3">DSM 16368 / CIP 108037 / IAM 15318 / JCM 13566 / Re117</strain>
    </source>
</reference>
<reference evidence="3" key="2">
    <citation type="submission" date="2010-07" db="EMBL/GenBank/DDBJ databases">
        <title>Complete genome sequence of Arthrobacter arilaitensis (strain DSM 16368 / CIP 108037 / JCM 13566 / Re117).</title>
        <authorList>
            <person name="Genoscope."/>
        </authorList>
    </citation>
    <scope>NUCLEOTIDE SEQUENCE [LARGE SCALE GENOMIC DNA]</scope>
    <source>
        <strain evidence="3">DSM 16368 / CIP 108037 / IAM 15318 / JCM 13566 / Re117</strain>
    </source>
</reference>
<dbReference type="GeneID" id="303185783"/>
<evidence type="ECO:0000259" key="1">
    <source>
        <dbReference type="PROSITE" id="PS51186"/>
    </source>
</evidence>
<dbReference type="RefSeq" id="WP_013349534.1">
    <property type="nucleotide sequence ID" value="NC_014550.1"/>
</dbReference>
<dbReference type="PROSITE" id="PS51186">
    <property type="entry name" value="GNAT"/>
    <property type="match status" value="1"/>
</dbReference>
<accession>A0ABP1U3A5</accession>
<protein>
    <submittedName>
        <fullName evidence="2">GNAT-family acetyltransferase</fullName>
        <ecNumber evidence="2">2.3.-.-</ecNumber>
    </submittedName>
</protein>
<sequence>MEEELVLRELESVDEVPDLLDIWRGSVERRGDFLSAADIDAVAVALEAIYSQSVSIRIAQQGQRIVGFAAWGPTQIELLWVSHSDRQKGVGRVLLEQIIATTPGVSVHLDSQRRHAIDFFGTCGFKLISSDAEASEQRIILRHG</sequence>
<name>A0ABP1U3A5_GLUAR</name>